<reference evidence="1 2" key="1">
    <citation type="submission" date="2024-09" db="EMBL/GenBank/DDBJ databases">
        <authorList>
            <person name="Sun Q."/>
            <person name="Mori K."/>
        </authorList>
    </citation>
    <scope>NUCLEOTIDE SEQUENCE [LARGE SCALE GENOMIC DNA]</scope>
    <source>
        <strain evidence="1 2">CCM 4839</strain>
    </source>
</reference>
<evidence type="ECO:0000313" key="2">
    <source>
        <dbReference type="Proteomes" id="UP001589818"/>
    </source>
</evidence>
<keyword evidence="2" id="KW-1185">Reference proteome</keyword>
<gene>
    <name evidence="1" type="ORF">ACFFJ8_00965</name>
</gene>
<dbReference type="EMBL" id="JBHLVF010000003">
    <property type="protein sequence ID" value="MFC0389937.1"/>
    <property type="molecule type" value="Genomic_DNA"/>
</dbReference>
<protein>
    <submittedName>
        <fullName evidence="1">Carboxypeptidase-like regulatory domain-containing protein</fullName>
    </submittedName>
</protein>
<proteinExistence type="predicted"/>
<sequence>MDLAIGVKDAAGSYIGGAEVTILLPGGERRSGTTDGRGQILLSPLPSADFQLKVVHAMYVEEDVHVIPPEGGGQFLWDNPVWTFTPPSSVVVRLSRIRAAALAPMSDEEMKRRASYNPQGAFTWVDHAGNPTHRYLGLYNSDNSFVPLSHPLLPEKPAEGWERFNHGEPVKLDPSRSGNFFWLEWGGRQQPQAPRRRMGPALAHDAKQARLHDLLHAEHV</sequence>
<name>A0ABV6J236_9BACL</name>
<dbReference type="SUPFAM" id="SSF49478">
    <property type="entry name" value="Cna protein B-type domain"/>
    <property type="match status" value="1"/>
</dbReference>
<comment type="caution">
    <text evidence="1">The sequence shown here is derived from an EMBL/GenBank/DDBJ whole genome shotgun (WGS) entry which is preliminary data.</text>
</comment>
<dbReference type="RefSeq" id="WP_204821902.1">
    <property type="nucleotide sequence ID" value="NZ_JANHOF010000015.1"/>
</dbReference>
<dbReference type="Proteomes" id="UP001589818">
    <property type="component" value="Unassembled WGS sequence"/>
</dbReference>
<evidence type="ECO:0000313" key="1">
    <source>
        <dbReference type="EMBL" id="MFC0389937.1"/>
    </source>
</evidence>
<organism evidence="1 2">
    <name type="scientific">Paenibacillus mendelii</name>
    <dbReference type="NCBI Taxonomy" id="206163"/>
    <lineage>
        <taxon>Bacteria</taxon>
        <taxon>Bacillati</taxon>
        <taxon>Bacillota</taxon>
        <taxon>Bacilli</taxon>
        <taxon>Bacillales</taxon>
        <taxon>Paenibacillaceae</taxon>
        <taxon>Paenibacillus</taxon>
    </lineage>
</organism>
<accession>A0ABV6J236</accession>